<evidence type="ECO:0000256" key="15">
    <source>
        <dbReference type="RuleBase" id="RU003874"/>
    </source>
</evidence>
<keyword evidence="8" id="KW-0862">Zinc</keyword>
<name>A0A9D1NEQ0_9FIRM</name>
<dbReference type="FunFam" id="3.40.50.300:FF:000113">
    <property type="entry name" value="Preprotein translocase subunit SecA"/>
    <property type="match status" value="1"/>
</dbReference>
<dbReference type="InterPro" id="IPR036670">
    <property type="entry name" value="SecA_X-link_sf"/>
</dbReference>
<dbReference type="InterPro" id="IPR027417">
    <property type="entry name" value="P-loop_NTPase"/>
</dbReference>
<feature type="binding site" evidence="14">
    <location>
        <begin position="99"/>
        <end position="103"/>
    </location>
    <ligand>
        <name>ATP</name>
        <dbReference type="ChEBI" id="CHEBI:30616"/>
    </ligand>
</feature>
<comment type="subcellular location">
    <subcellularLocation>
        <location evidence="14">Cell membrane</location>
        <topology evidence="14">Peripheral membrane protein</topology>
        <orientation evidence="14">Cytoplasmic side</orientation>
    </subcellularLocation>
    <subcellularLocation>
        <location evidence="14">Cytoplasm</location>
    </subcellularLocation>
    <text evidence="14">Distribution is 50-50.</text>
</comment>
<evidence type="ECO:0000256" key="11">
    <source>
        <dbReference type="ARBA" id="ARBA00022967"/>
    </source>
</evidence>
<dbReference type="HAMAP" id="MF_01382">
    <property type="entry name" value="SecA"/>
    <property type="match status" value="1"/>
</dbReference>
<dbReference type="InterPro" id="IPR001650">
    <property type="entry name" value="Helicase_C-like"/>
</dbReference>
<dbReference type="InterPro" id="IPR004027">
    <property type="entry name" value="SEC_C_motif"/>
</dbReference>
<dbReference type="SMART" id="SM00957">
    <property type="entry name" value="SecA_DEAD"/>
    <property type="match status" value="1"/>
</dbReference>
<keyword evidence="4 14" id="KW-1003">Cell membrane</keyword>
<dbReference type="CDD" id="cd18803">
    <property type="entry name" value="SF2_C_secA"/>
    <property type="match status" value="1"/>
</dbReference>
<dbReference type="InterPro" id="IPR000185">
    <property type="entry name" value="SecA"/>
</dbReference>
<dbReference type="FunFam" id="3.90.1440.10:FF:000001">
    <property type="entry name" value="Preprotein translocase subunit SecA"/>
    <property type="match status" value="1"/>
</dbReference>
<dbReference type="PANTHER" id="PTHR30612">
    <property type="entry name" value="SECA INNER MEMBRANE COMPONENT OF SEC PROTEIN SECRETION SYSTEM"/>
    <property type="match status" value="1"/>
</dbReference>
<dbReference type="Pfam" id="PF01043">
    <property type="entry name" value="SecA_PP_bind"/>
    <property type="match status" value="1"/>
</dbReference>
<protein>
    <recommendedName>
        <fullName evidence="14 15">Protein translocase subunit SecA</fullName>
        <ecNumber evidence="14">7.4.2.8</ecNumber>
    </recommendedName>
</protein>
<dbReference type="AlphaFoldDB" id="A0A9D1NEQ0"/>
<keyword evidence="9 14" id="KW-0067">ATP-binding</keyword>
<evidence type="ECO:0000256" key="9">
    <source>
        <dbReference type="ARBA" id="ARBA00022840"/>
    </source>
</evidence>
<evidence type="ECO:0000259" key="16">
    <source>
        <dbReference type="PROSITE" id="PS51192"/>
    </source>
</evidence>
<dbReference type="Gene3D" id="3.90.1440.10">
    <property type="entry name" value="SecA, preprotein cross-linking domain"/>
    <property type="match status" value="1"/>
</dbReference>
<evidence type="ECO:0000256" key="12">
    <source>
        <dbReference type="ARBA" id="ARBA00023010"/>
    </source>
</evidence>
<dbReference type="Gene3D" id="1.10.3060.10">
    <property type="entry name" value="Helical scaffold and wing domains of SecA"/>
    <property type="match status" value="1"/>
</dbReference>
<dbReference type="Pfam" id="PF07517">
    <property type="entry name" value="SecA_DEAD"/>
    <property type="match status" value="1"/>
</dbReference>
<evidence type="ECO:0000313" key="19">
    <source>
        <dbReference type="EMBL" id="HIV01506.1"/>
    </source>
</evidence>
<evidence type="ECO:0000313" key="20">
    <source>
        <dbReference type="Proteomes" id="UP000886861"/>
    </source>
</evidence>
<organism evidence="19 20">
    <name type="scientific">Candidatus Caccopulliclostridium gallistercoris</name>
    <dbReference type="NCBI Taxonomy" id="2840719"/>
    <lineage>
        <taxon>Bacteria</taxon>
        <taxon>Bacillati</taxon>
        <taxon>Bacillota</taxon>
        <taxon>Clostridia</taxon>
        <taxon>Candidatus Caccopulliclostridium</taxon>
    </lineage>
</organism>
<dbReference type="GO" id="GO:0005886">
    <property type="term" value="C:plasma membrane"/>
    <property type="evidence" value="ECO:0007669"/>
    <property type="project" value="UniProtKB-SubCell"/>
</dbReference>
<evidence type="ECO:0000256" key="10">
    <source>
        <dbReference type="ARBA" id="ARBA00022927"/>
    </source>
</evidence>
<evidence type="ECO:0000256" key="3">
    <source>
        <dbReference type="ARBA" id="ARBA00022448"/>
    </source>
</evidence>
<evidence type="ECO:0000256" key="5">
    <source>
        <dbReference type="ARBA" id="ARBA00022490"/>
    </source>
</evidence>
<dbReference type="PANTHER" id="PTHR30612:SF0">
    <property type="entry name" value="CHLOROPLAST PROTEIN-TRANSPORTING ATPASE"/>
    <property type="match status" value="1"/>
</dbReference>
<dbReference type="GO" id="GO:0065002">
    <property type="term" value="P:intracellular protein transmembrane transport"/>
    <property type="evidence" value="ECO:0007669"/>
    <property type="project" value="UniProtKB-UniRule"/>
</dbReference>
<feature type="binding site" evidence="14">
    <location>
        <position position="81"/>
    </location>
    <ligand>
        <name>ATP</name>
        <dbReference type="ChEBI" id="CHEBI:30616"/>
    </ligand>
</feature>
<dbReference type="GO" id="GO:0008564">
    <property type="term" value="F:protein-exporting ATPase activity"/>
    <property type="evidence" value="ECO:0007669"/>
    <property type="project" value="UniProtKB-EC"/>
</dbReference>
<dbReference type="SUPFAM" id="SSF52540">
    <property type="entry name" value="P-loop containing nucleoside triphosphate hydrolases"/>
    <property type="match status" value="2"/>
</dbReference>
<evidence type="ECO:0000256" key="6">
    <source>
        <dbReference type="ARBA" id="ARBA00022723"/>
    </source>
</evidence>
<evidence type="ECO:0000256" key="1">
    <source>
        <dbReference type="ARBA" id="ARBA00001947"/>
    </source>
</evidence>
<comment type="caution">
    <text evidence="19">The sequence shown here is derived from an EMBL/GenBank/DDBJ whole genome shotgun (WGS) entry which is preliminary data.</text>
</comment>
<dbReference type="InterPro" id="IPR014001">
    <property type="entry name" value="Helicase_ATP-bd"/>
</dbReference>
<keyword evidence="3 14" id="KW-0813">Transport</keyword>
<feature type="domain" description="Helicase ATP-binding" evidence="16">
    <location>
        <begin position="83"/>
        <end position="239"/>
    </location>
</feature>
<dbReference type="FunFam" id="3.40.50.300:FF:000334">
    <property type="entry name" value="Protein translocase subunit SecA"/>
    <property type="match status" value="1"/>
</dbReference>
<keyword evidence="10 14" id="KW-0653">Protein transport</keyword>
<feature type="binding site" evidence="14">
    <location>
        <position position="488"/>
    </location>
    <ligand>
        <name>ATP</name>
        <dbReference type="ChEBI" id="CHEBI:30616"/>
    </ligand>
</feature>
<dbReference type="GO" id="GO:0005524">
    <property type="term" value="F:ATP binding"/>
    <property type="evidence" value="ECO:0007669"/>
    <property type="project" value="UniProtKB-UniRule"/>
</dbReference>
<dbReference type="GO" id="GO:0006605">
    <property type="term" value="P:protein targeting"/>
    <property type="evidence" value="ECO:0007669"/>
    <property type="project" value="UniProtKB-UniRule"/>
</dbReference>
<dbReference type="GO" id="GO:0031522">
    <property type="term" value="C:cell envelope Sec protein transport complex"/>
    <property type="evidence" value="ECO:0007669"/>
    <property type="project" value="TreeGrafter"/>
</dbReference>
<dbReference type="SUPFAM" id="SSF81767">
    <property type="entry name" value="Pre-protein crosslinking domain of SecA"/>
    <property type="match status" value="1"/>
</dbReference>
<dbReference type="PROSITE" id="PS01312">
    <property type="entry name" value="SECA"/>
    <property type="match status" value="1"/>
</dbReference>
<evidence type="ECO:0000256" key="4">
    <source>
        <dbReference type="ARBA" id="ARBA00022475"/>
    </source>
</evidence>
<reference evidence="19" key="1">
    <citation type="submission" date="2020-10" db="EMBL/GenBank/DDBJ databases">
        <authorList>
            <person name="Gilroy R."/>
        </authorList>
    </citation>
    <scope>NUCLEOTIDE SEQUENCE</scope>
    <source>
        <strain evidence="19">CHK186-9395</strain>
    </source>
</reference>
<keyword evidence="13 14" id="KW-0472">Membrane</keyword>
<comment type="function">
    <text evidence="14">Part of the Sec protein translocase complex. Interacts with the SecYEG preprotein conducting channel. Has a central role in coupling the hydrolysis of ATP to the transfer of proteins into and across the cell membrane, serving as an ATP-driven molecular motor driving the stepwise translocation of polypeptide chains across the membrane.</text>
</comment>
<accession>A0A9D1NEQ0</accession>
<dbReference type="Proteomes" id="UP000886861">
    <property type="component" value="Unassembled WGS sequence"/>
</dbReference>
<dbReference type="PROSITE" id="PS51194">
    <property type="entry name" value="HELICASE_CTER"/>
    <property type="match status" value="1"/>
</dbReference>
<reference evidence="19" key="2">
    <citation type="journal article" date="2021" name="PeerJ">
        <title>Extensive microbial diversity within the chicken gut microbiome revealed by metagenomics and culture.</title>
        <authorList>
            <person name="Gilroy R."/>
            <person name="Ravi A."/>
            <person name="Getino M."/>
            <person name="Pursley I."/>
            <person name="Horton D.L."/>
            <person name="Alikhan N.F."/>
            <person name="Baker D."/>
            <person name="Gharbi K."/>
            <person name="Hall N."/>
            <person name="Watson M."/>
            <person name="Adriaenssens E.M."/>
            <person name="Foster-Nyarko E."/>
            <person name="Jarju S."/>
            <person name="Secka A."/>
            <person name="Antonio M."/>
            <person name="Oren A."/>
            <person name="Chaudhuri R.R."/>
            <person name="La Ragione R."/>
            <person name="Hildebrand F."/>
            <person name="Pallen M.J."/>
        </authorList>
    </citation>
    <scope>NUCLEOTIDE SEQUENCE</scope>
    <source>
        <strain evidence="19">CHK186-9395</strain>
    </source>
</reference>
<dbReference type="GO" id="GO:0043952">
    <property type="term" value="P:protein transport by the Sec complex"/>
    <property type="evidence" value="ECO:0007669"/>
    <property type="project" value="UniProtKB-ARBA"/>
</dbReference>
<keyword evidence="11 14" id="KW-1278">Translocase</keyword>
<dbReference type="InterPro" id="IPR044722">
    <property type="entry name" value="SecA_SF2_C"/>
</dbReference>
<proteinExistence type="inferred from homology"/>
<gene>
    <name evidence="14 19" type="primary">secA</name>
    <name evidence="19" type="ORF">IAA62_03015</name>
</gene>
<dbReference type="Pfam" id="PF02810">
    <property type="entry name" value="SEC-C"/>
    <property type="match status" value="1"/>
</dbReference>
<dbReference type="PRINTS" id="PR00906">
    <property type="entry name" value="SECA"/>
</dbReference>
<dbReference type="Pfam" id="PF07516">
    <property type="entry name" value="SecA_SW"/>
    <property type="match status" value="1"/>
</dbReference>
<dbReference type="EMBL" id="DVOJ01000010">
    <property type="protein sequence ID" value="HIV01506.1"/>
    <property type="molecule type" value="Genomic_DNA"/>
</dbReference>
<dbReference type="InterPro" id="IPR020937">
    <property type="entry name" value="SecA_CS"/>
</dbReference>
<dbReference type="NCBIfam" id="TIGR00963">
    <property type="entry name" value="secA"/>
    <property type="match status" value="1"/>
</dbReference>
<dbReference type="SUPFAM" id="SSF81886">
    <property type="entry name" value="Helical scaffold and wing domains of SecA"/>
    <property type="match status" value="1"/>
</dbReference>
<dbReference type="PROSITE" id="PS51192">
    <property type="entry name" value="HELICASE_ATP_BIND_1"/>
    <property type="match status" value="1"/>
</dbReference>
<evidence type="ECO:0000259" key="18">
    <source>
        <dbReference type="PROSITE" id="PS51196"/>
    </source>
</evidence>
<evidence type="ECO:0000256" key="7">
    <source>
        <dbReference type="ARBA" id="ARBA00022741"/>
    </source>
</evidence>
<dbReference type="InterPro" id="IPR011116">
    <property type="entry name" value="SecA_Wing/Scaffold"/>
</dbReference>
<evidence type="ECO:0000256" key="8">
    <source>
        <dbReference type="ARBA" id="ARBA00022833"/>
    </source>
</evidence>
<dbReference type="EC" id="7.4.2.8" evidence="14"/>
<evidence type="ECO:0000256" key="14">
    <source>
        <dbReference type="HAMAP-Rule" id="MF_01382"/>
    </source>
</evidence>
<sequence length="887" mass="101200">MGLFTSQNKSSLKKLKKITDKVLEKEDYYKAKTDEELRETTNLLKERLKNGETLNDILPDAYALVREAAARVLNMRHFPVQIMGGIALHQGRIAEMATGEGKTLVATLPAYLNALAGKGVHVVTVNEYLAKRDAAWMGKVHRFLGLTVGVALSGMEEHKKREAYNCDITYATNNELGFDYLRDNMVVRKDSRVQRGHYFAIVDEVDSILIDEARTPLIISGRGMKSSESYYSAQKFALSLKAEEDYEIEPKQKSIHLTETGATKAERFFNVDNLSDVNCIELNHYIMNALKANYIMKRDENYIVKDDEIIIVDEFTGRLMAGRRYSDGLHQAIEAKEGVKIRDENKTLATITFQNYFRLYTKLSGMTGTAKTEEAEFNGIYKLDVVTIPTNRPNIRKDETDIVYTTINGKINAILEEVKEVHATGRPILIGTITIDKSEELSKALRREKINHVVLNAKNHEMESEIVAQAGRKGAVTIATNMAGRGTDILLGGNPEFMATKKMREKNYSDEEISFATSYLNSDDKKLMAAKEEYNKLYAEFKKTTDAEKKEVVEAGGLHIIGTERHESRRIDNQLRGRAARQGDPGSSIFFVSLEDDLMRRFGGDYLKKVAAFLRVDENTPLQMRMLSKQIERAQKRIENQNYSARKTVLQFDDVMNKQREIIYSERNRVLDGADVHEQVMAMFPDYVTDLVNNYLDVNKPYFDWKLDPLNNALEDKLFPKGTNLITEEFVDECEVQDVIDKILKVIYTKYEDKVEEVKKLGLNYADFERYILLKVVDTLWIDHIDQMTILRNEIGLRAYGNQDPIVAYKRDGFDMFDNMIDKIRQDTCSILLNAKINVERREEPKQPVYQPVEVVEGSKKSDKTVGRNDLCPCGSGKKYKNCCGKS</sequence>
<keyword evidence="6" id="KW-0479">Metal-binding</keyword>
<dbReference type="GO" id="GO:0017038">
    <property type="term" value="P:protein import"/>
    <property type="evidence" value="ECO:0007669"/>
    <property type="project" value="InterPro"/>
</dbReference>
<dbReference type="GO" id="GO:0046872">
    <property type="term" value="F:metal ion binding"/>
    <property type="evidence" value="ECO:0007669"/>
    <property type="project" value="UniProtKB-KW"/>
</dbReference>
<keyword evidence="12 14" id="KW-0811">Translocation</keyword>
<feature type="domain" description="SecA family profile" evidence="18">
    <location>
        <begin position="1"/>
        <end position="623"/>
    </location>
</feature>
<evidence type="ECO:0000256" key="2">
    <source>
        <dbReference type="ARBA" id="ARBA00007650"/>
    </source>
</evidence>
<dbReference type="NCBIfam" id="NF009538">
    <property type="entry name" value="PRK12904.1"/>
    <property type="match status" value="1"/>
</dbReference>
<dbReference type="PROSITE" id="PS51196">
    <property type="entry name" value="SECA_MOTOR_DEAD"/>
    <property type="match status" value="1"/>
</dbReference>
<dbReference type="InterPro" id="IPR011115">
    <property type="entry name" value="SecA_DEAD"/>
</dbReference>
<dbReference type="InterPro" id="IPR014018">
    <property type="entry name" value="SecA_motor_DEAD"/>
</dbReference>
<evidence type="ECO:0000256" key="13">
    <source>
        <dbReference type="ARBA" id="ARBA00023136"/>
    </source>
</evidence>
<dbReference type="InterPro" id="IPR036266">
    <property type="entry name" value="SecA_Wing/Scaffold_sf"/>
</dbReference>
<evidence type="ECO:0000259" key="17">
    <source>
        <dbReference type="PROSITE" id="PS51194"/>
    </source>
</evidence>
<comment type="subunit">
    <text evidence="14">Monomer and homodimer. Part of the essential Sec protein translocation apparatus which comprises SecA, SecYEG and auxiliary proteins SecDF. Other proteins may also be involved.</text>
</comment>
<comment type="catalytic activity">
    <reaction evidence="14">
        <text>ATP + H2O + cellular proteinSide 1 = ADP + phosphate + cellular proteinSide 2.</text>
        <dbReference type="EC" id="7.4.2.8"/>
    </reaction>
</comment>
<dbReference type="Gene3D" id="3.40.50.300">
    <property type="entry name" value="P-loop containing nucleotide triphosphate hydrolases"/>
    <property type="match status" value="2"/>
</dbReference>
<feature type="domain" description="Helicase C-terminal" evidence="17">
    <location>
        <begin position="410"/>
        <end position="628"/>
    </location>
</feature>
<dbReference type="InterPro" id="IPR011130">
    <property type="entry name" value="SecA_preprotein_X-link_dom"/>
</dbReference>
<dbReference type="CDD" id="cd17928">
    <property type="entry name" value="DEXDc_SecA"/>
    <property type="match status" value="1"/>
</dbReference>
<dbReference type="Pfam" id="PF21090">
    <property type="entry name" value="P-loop_SecA"/>
    <property type="match status" value="1"/>
</dbReference>
<dbReference type="GO" id="GO:0005829">
    <property type="term" value="C:cytosol"/>
    <property type="evidence" value="ECO:0007669"/>
    <property type="project" value="TreeGrafter"/>
</dbReference>
<keyword evidence="5 14" id="KW-0963">Cytoplasm</keyword>
<comment type="similarity">
    <text evidence="2 14 15">Belongs to the SecA family.</text>
</comment>
<comment type="cofactor">
    <cofactor evidence="1">
        <name>Zn(2+)</name>
        <dbReference type="ChEBI" id="CHEBI:29105"/>
    </cofactor>
</comment>
<dbReference type="SMART" id="SM00958">
    <property type="entry name" value="SecA_PP_bind"/>
    <property type="match status" value="1"/>
</dbReference>
<keyword evidence="7 14" id="KW-0547">Nucleotide-binding</keyword>